<dbReference type="KEGG" id="aja:AJAP_16270"/>
<gene>
    <name evidence="2" type="ORF">AJAP_16270</name>
</gene>
<sequence>MTTVIAEISMSQDGFLVDRATGPDQVLEWCGGGGAIVVGRRTFDAADWTAVRSARIPVFVVTHSVPTGDRYDDGSVTFVTDGGVKSAVARAKMLAGSMVVGLAGANLTWQAVNAGLVDDLRVIVVPVVLGKGIRVDETAYGPVRVEGPRGVEGTGVTHVSYRSASAA</sequence>
<reference evidence="2 3" key="1">
    <citation type="journal article" date="2014" name="J. Biotechnol.">
        <title>Complete genome sequence of the actinobacterium Amycolatopsis japonica MG417-CF17(T) (=DSM 44213T) producing (S,S)-N,N'-ethylenediaminedisuccinic acid.</title>
        <authorList>
            <person name="Stegmann E."/>
            <person name="Albersmeier A."/>
            <person name="Spohn M."/>
            <person name="Gert H."/>
            <person name="Weber T."/>
            <person name="Wohlleben W."/>
            <person name="Kalinowski J."/>
            <person name="Ruckert C."/>
        </authorList>
    </citation>
    <scope>NUCLEOTIDE SEQUENCE [LARGE SCALE GENOMIC DNA]</scope>
    <source>
        <strain evidence="3">MG417-CF17 (DSM 44213)</strain>
    </source>
</reference>
<dbReference type="eggNOG" id="COG0262">
    <property type="taxonomic scope" value="Bacteria"/>
</dbReference>
<proteinExistence type="predicted"/>
<dbReference type="HOGENOM" id="CLU_043966_3_1_11"/>
<dbReference type="InterPro" id="IPR024072">
    <property type="entry name" value="DHFR-like_dom_sf"/>
</dbReference>
<dbReference type="GO" id="GO:0009231">
    <property type="term" value="P:riboflavin biosynthetic process"/>
    <property type="evidence" value="ECO:0007669"/>
    <property type="project" value="InterPro"/>
</dbReference>
<dbReference type="AlphaFoldDB" id="A0A075UPM9"/>
<keyword evidence="3" id="KW-1185">Reference proteome</keyword>
<evidence type="ECO:0000313" key="2">
    <source>
        <dbReference type="EMBL" id="AIG76127.1"/>
    </source>
</evidence>
<protein>
    <recommendedName>
        <fullName evidence="1">Bacterial bifunctional deaminase-reductase C-terminal domain-containing protein</fullName>
    </recommendedName>
</protein>
<organism evidence="2 3">
    <name type="scientific">Amycolatopsis japonica</name>
    <dbReference type="NCBI Taxonomy" id="208439"/>
    <lineage>
        <taxon>Bacteria</taxon>
        <taxon>Bacillati</taxon>
        <taxon>Actinomycetota</taxon>
        <taxon>Actinomycetes</taxon>
        <taxon>Pseudonocardiales</taxon>
        <taxon>Pseudonocardiaceae</taxon>
        <taxon>Amycolatopsis</taxon>
        <taxon>Amycolatopsis japonica group</taxon>
    </lineage>
</organism>
<dbReference type="Gene3D" id="3.40.430.10">
    <property type="entry name" value="Dihydrofolate Reductase, subunit A"/>
    <property type="match status" value="1"/>
</dbReference>
<dbReference type="InterPro" id="IPR002734">
    <property type="entry name" value="RibDG_C"/>
</dbReference>
<dbReference type="EMBL" id="CP008953">
    <property type="protein sequence ID" value="AIG76127.1"/>
    <property type="molecule type" value="Genomic_DNA"/>
</dbReference>
<evidence type="ECO:0000259" key="1">
    <source>
        <dbReference type="Pfam" id="PF01872"/>
    </source>
</evidence>
<feature type="domain" description="Bacterial bifunctional deaminase-reductase C-terminal" evidence="1">
    <location>
        <begin position="34"/>
        <end position="132"/>
    </location>
</feature>
<evidence type="ECO:0000313" key="3">
    <source>
        <dbReference type="Proteomes" id="UP000028492"/>
    </source>
</evidence>
<dbReference type="STRING" id="208439.AJAP_16270"/>
<dbReference type="SUPFAM" id="SSF53597">
    <property type="entry name" value="Dihydrofolate reductase-like"/>
    <property type="match status" value="1"/>
</dbReference>
<accession>A0A075UPM9</accession>
<dbReference type="Pfam" id="PF01872">
    <property type="entry name" value="RibD_C"/>
    <property type="match status" value="1"/>
</dbReference>
<dbReference type="Proteomes" id="UP000028492">
    <property type="component" value="Chromosome"/>
</dbReference>
<dbReference type="GO" id="GO:0008703">
    <property type="term" value="F:5-amino-6-(5-phosphoribosylamino)uracil reductase activity"/>
    <property type="evidence" value="ECO:0007669"/>
    <property type="project" value="InterPro"/>
</dbReference>
<name>A0A075UPM9_9PSEU</name>